<evidence type="ECO:0000256" key="3">
    <source>
        <dbReference type="ARBA" id="ARBA00022730"/>
    </source>
</evidence>
<dbReference type="NCBIfam" id="NF006477">
    <property type="entry name" value="PRK08881.1"/>
    <property type="match status" value="1"/>
</dbReference>
<keyword evidence="11" id="KW-1185">Reference proteome</keyword>
<dbReference type="InterPro" id="IPR023036">
    <property type="entry name" value="Ribosomal_uS14_bac/plastid"/>
</dbReference>
<evidence type="ECO:0000256" key="9">
    <source>
        <dbReference type="HAMAP-Rule" id="MF_00537"/>
    </source>
</evidence>
<dbReference type="Pfam" id="PF00253">
    <property type="entry name" value="Ribosomal_S14"/>
    <property type="match status" value="1"/>
</dbReference>
<dbReference type="GO" id="GO:0003735">
    <property type="term" value="F:structural constituent of ribosome"/>
    <property type="evidence" value="ECO:0007669"/>
    <property type="project" value="InterPro"/>
</dbReference>
<dbReference type="Proteomes" id="UP000662939">
    <property type="component" value="Chromosome"/>
</dbReference>
<reference evidence="10" key="1">
    <citation type="submission" date="2021-02" db="EMBL/GenBank/DDBJ databases">
        <title>Natronoglycomyces albus gen. nov., sp. nov, a haloalkaliphilic actinobacterium from a soda solonchak soil.</title>
        <authorList>
            <person name="Sorokin D.Y."/>
            <person name="Khijniak T.V."/>
            <person name="Zakharycheva A.P."/>
            <person name="Boueva O.V."/>
            <person name="Ariskina E.V."/>
            <person name="Hahnke R.L."/>
            <person name="Bunk B."/>
            <person name="Sproer C."/>
            <person name="Schumann P."/>
            <person name="Evtushenko L.I."/>
            <person name="Kublanov I.V."/>
        </authorList>
    </citation>
    <scope>NUCLEOTIDE SEQUENCE</scope>
    <source>
        <strain evidence="10">DSM 106290</strain>
    </source>
</reference>
<evidence type="ECO:0000256" key="7">
    <source>
        <dbReference type="ARBA" id="ARBA00035167"/>
    </source>
</evidence>
<dbReference type="GO" id="GO:0005737">
    <property type="term" value="C:cytoplasm"/>
    <property type="evidence" value="ECO:0007669"/>
    <property type="project" value="UniProtKB-ARBA"/>
</dbReference>
<dbReference type="PANTHER" id="PTHR19836:SF23">
    <property type="entry name" value="SMALL RIBOSOMAL SUBUNIT PROTEIN US14A"/>
    <property type="match status" value="1"/>
</dbReference>
<dbReference type="EMBL" id="CP070496">
    <property type="protein sequence ID" value="QSB04402.1"/>
    <property type="molecule type" value="Genomic_DNA"/>
</dbReference>
<gene>
    <name evidence="9 10" type="primary">rpsN</name>
    <name evidence="10" type="ORF">JQS30_11430</name>
</gene>
<sequence length="101" mass="11718">MAKKSAVVRQQKRTVLVERHRQRRQELKQIISDVNTPADERARAVHKLASLPRDSSPSRLHTRDVVDGRPRAVYRKFGLSRVRLREMALRGELPGVRKASW</sequence>
<evidence type="ECO:0000256" key="8">
    <source>
        <dbReference type="ARBA" id="ARBA00047110"/>
    </source>
</evidence>
<dbReference type="KEGG" id="nav:JQS30_11430"/>
<evidence type="ECO:0000256" key="1">
    <source>
        <dbReference type="ARBA" id="ARBA00003686"/>
    </source>
</evidence>
<comment type="function">
    <text evidence="1 9">Binds 16S rRNA, required for the assembly of 30S particles and may also be responsible for determining the conformation of the 16S rRNA at the A site.</text>
</comment>
<evidence type="ECO:0000313" key="11">
    <source>
        <dbReference type="Proteomes" id="UP000662939"/>
    </source>
</evidence>
<evidence type="ECO:0000256" key="2">
    <source>
        <dbReference type="ARBA" id="ARBA00009083"/>
    </source>
</evidence>
<proteinExistence type="inferred from homology"/>
<organism evidence="10 11">
    <name type="scientific">Natronoglycomyces albus</name>
    <dbReference type="NCBI Taxonomy" id="2811108"/>
    <lineage>
        <taxon>Bacteria</taxon>
        <taxon>Bacillati</taxon>
        <taxon>Actinomycetota</taxon>
        <taxon>Actinomycetes</taxon>
        <taxon>Glycomycetales</taxon>
        <taxon>Glycomycetaceae</taxon>
        <taxon>Natronoglycomyces</taxon>
    </lineage>
</organism>
<keyword evidence="4 9" id="KW-0694">RNA-binding</keyword>
<keyword evidence="5 9" id="KW-0689">Ribosomal protein</keyword>
<evidence type="ECO:0000313" key="10">
    <source>
        <dbReference type="EMBL" id="QSB04402.1"/>
    </source>
</evidence>
<dbReference type="RefSeq" id="WP_213170399.1">
    <property type="nucleotide sequence ID" value="NZ_CP070496.1"/>
</dbReference>
<dbReference type="GO" id="GO:0015935">
    <property type="term" value="C:small ribosomal subunit"/>
    <property type="evidence" value="ECO:0007669"/>
    <property type="project" value="TreeGrafter"/>
</dbReference>
<keyword evidence="3 9" id="KW-0699">rRNA-binding</keyword>
<dbReference type="FunFam" id="1.10.287.1480:FF:000001">
    <property type="entry name" value="30S ribosomal protein S14"/>
    <property type="match status" value="1"/>
</dbReference>
<dbReference type="GO" id="GO:0019843">
    <property type="term" value="F:rRNA binding"/>
    <property type="evidence" value="ECO:0007669"/>
    <property type="project" value="UniProtKB-UniRule"/>
</dbReference>
<dbReference type="InterPro" id="IPR001209">
    <property type="entry name" value="Ribosomal_uS14"/>
</dbReference>
<dbReference type="Gene3D" id="1.10.287.1480">
    <property type="match status" value="1"/>
</dbReference>
<name>A0A895XKR5_9ACTN</name>
<dbReference type="PANTHER" id="PTHR19836">
    <property type="entry name" value="30S RIBOSOMAL PROTEIN S14"/>
    <property type="match status" value="1"/>
</dbReference>
<evidence type="ECO:0000256" key="6">
    <source>
        <dbReference type="ARBA" id="ARBA00023274"/>
    </source>
</evidence>
<comment type="similarity">
    <text evidence="2 9">Belongs to the universal ribosomal protein uS14 family.</text>
</comment>
<evidence type="ECO:0000256" key="4">
    <source>
        <dbReference type="ARBA" id="ARBA00022884"/>
    </source>
</evidence>
<dbReference type="AlphaFoldDB" id="A0A895XKR5"/>
<accession>A0A895XKR5</accession>
<evidence type="ECO:0000256" key="5">
    <source>
        <dbReference type="ARBA" id="ARBA00022980"/>
    </source>
</evidence>
<dbReference type="HAMAP" id="MF_00537">
    <property type="entry name" value="Ribosomal_uS14_1"/>
    <property type="match status" value="1"/>
</dbReference>
<protein>
    <recommendedName>
        <fullName evidence="7 9">Small ribosomal subunit protein uS14</fullName>
    </recommendedName>
</protein>
<dbReference type="SUPFAM" id="SSF57716">
    <property type="entry name" value="Glucocorticoid receptor-like (DNA-binding domain)"/>
    <property type="match status" value="1"/>
</dbReference>
<comment type="subunit">
    <text evidence="8 9">Part of the 30S ribosomal subunit. Contacts proteins S3 and S10.</text>
</comment>
<keyword evidence="6 9" id="KW-0687">Ribonucleoprotein</keyword>
<dbReference type="GO" id="GO:0006412">
    <property type="term" value="P:translation"/>
    <property type="evidence" value="ECO:0007669"/>
    <property type="project" value="UniProtKB-UniRule"/>
</dbReference>